<reference evidence="3" key="1">
    <citation type="journal article" date="2013" name="Nat. Genet.">
        <title>The duck genome and transcriptome provide insight into an avian influenza virus reservoir species.</title>
        <authorList>
            <person name="Huang Y."/>
            <person name="Li Y."/>
            <person name="Burt D.W."/>
            <person name="Chen H."/>
            <person name="Zhang Y."/>
            <person name="Qian W."/>
            <person name="Kim H."/>
            <person name="Gan S."/>
            <person name="Zhao Y."/>
            <person name="Li J."/>
            <person name="Yi K."/>
            <person name="Feng H."/>
            <person name="Zhu P."/>
            <person name="Li B."/>
            <person name="Liu Q."/>
            <person name="Fairley S."/>
            <person name="Magor K.E."/>
            <person name="Du Z."/>
            <person name="Hu X."/>
            <person name="Goodman L."/>
            <person name="Tafer H."/>
            <person name="Vignal A."/>
            <person name="Lee T."/>
            <person name="Kim K.W."/>
            <person name="Sheng Z."/>
            <person name="An Y."/>
            <person name="Searle S."/>
            <person name="Herrero J."/>
            <person name="Groenen M.A."/>
            <person name="Crooijmans R.P."/>
            <person name="Faraut T."/>
            <person name="Cai Q."/>
            <person name="Webster R.G."/>
            <person name="Aldridge J.R."/>
            <person name="Warren W.C."/>
            <person name="Bartschat S."/>
            <person name="Kehr S."/>
            <person name="Marz M."/>
            <person name="Stadler P.F."/>
            <person name="Smith J."/>
            <person name="Kraus R.H."/>
            <person name="Zhao Y."/>
            <person name="Ren L."/>
            <person name="Fei J."/>
            <person name="Morisson M."/>
            <person name="Kaiser P."/>
            <person name="Griffin D.K."/>
            <person name="Rao M."/>
            <person name="Pitel F."/>
            <person name="Wang J."/>
            <person name="Li N."/>
        </authorList>
    </citation>
    <scope>NUCLEOTIDE SEQUENCE [LARGE SCALE GENOMIC DNA]</scope>
</reference>
<evidence type="ECO:0000256" key="1">
    <source>
        <dbReference type="SAM" id="MobiDB-lite"/>
    </source>
</evidence>
<name>R0K3R6_ANAPL</name>
<accession>R0K3R6</accession>
<organism evidence="2 3">
    <name type="scientific">Anas platyrhynchos</name>
    <name type="common">Mallard</name>
    <name type="synonym">Anas boschas</name>
    <dbReference type="NCBI Taxonomy" id="8839"/>
    <lineage>
        <taxon>Eukaryota</taxon>
        <taxon>Metazoa</taxon>
        <taxon>Chordata</taxon>
        <taxon>Craniata</taxon>
        <taxon>Vertebrata</taxon>
        <taxon>Euteleostomi</taxon>
        <taxon>Archelosauria</taxon>
        <taxon>Archosauria</taxon>
        <taxon>Dinosauria</taxon>
        <taxon>Saurischia</taxon>
        <taxon>Theropoda</taxon>
        <taxon>Coelurosauria</taxon>
        <taxon>Aves</taxon>
        <taxon>Neognathae</taxon>
        <taxon>Galloanserae</taxon>
        <taxon>Anseriformes</taxon>
        <taxon>Anatidae</taxon>
        <taxon>Anatinae</taxon>
        <taxon>Anas</taxon>
    </lineage>
</organism>
<evidence type="ECO:0000313" key="2">
    <source>
        <dbReference type="EMBL" id="EOB04711.1"/>
    </source>
</evidence>
<protein>
    <submittedName>
        <fullName evidence="2">Uncharacterized protein</fullName>
    </submittedName>
</protein>
<keyword evidence="3" id="KW-1185">Reference proteome</keyword>
<dbReference type="Proteomes" id="UP000296049">
    <property type="component" value="Unassembled WGS sequence"/>
</dbReference>
<feature type="compositionally biased region" description="Low complexity" evidence="1">
    <location>
        <begin position="20"/>
        <end position="40"/>
    </location>
</feature>
<feature type="compositionally biased region" description="Polar residues" evidence="1">
    <location>
        <begin position="86"/>
        <end position="107"/>
    </location>
</feature>
<sequence length="186" mass="20864">MVRSYIDCSGPQDRVTARKLPLGTPAAGPPLAELLGTLTASIRGRKKTRSRELKSSPPQCERTVMQSKEAPRRKATSQKKCHGQRDSSCGTTDISAQGRSGVQPTDSYKQYHWHCNDVGNRPSPQPYRRRGPEPYPGPWWHEVKEHQTDRWSRGMPVIQNTVWDQATTVNQMAASNPGMEINWTVA</sequence>
<gene>
    <name evidence="2" type="ORF">Anapl_05003</name>
</gene>
<proteinExistence type="predicted"/>
<dbReference type="AlphaFoldDB" id="R0K3R6"/>
<evidence type="ECO:0000313" key="3">
    <source>
        <dbReference type="Proteomes" id="UP000296049"/>
    </source>
</evidence>
<feature type="region of interest" description="Disordered" evidence="1">
    <location>
        <begin position="1"/>
        <end position="107"/>
    </location>
</feature>
<feature type="compositionally biased region" description="Basic residues" evidence="1">
    <location>
        <begin position="71"/>
        <end position="82"/>
    </location>
</feature>
<dbReference type="EMBL" id="KB742764">
    <property type="protein sequence ID" value="EOB04711.1"/>
    <property type="molecule type" value="Genomic_DNA"/>
</dbReference>